<evidence type="ECO:0000313" key="2">
    <source>
        <dbReference type="EMBL" id="DAF50066.1"/>
    </source>
</evidence>
<dbReference type="InterPro" id="IPR005039">
    <property type="entry name" value="Ant_C"/>
</dbReference>
<dbReference type="Pfam" id="PF03374">
    <property type="entry name" value="ANT"/>
    <property type="match status" value="1"/>
</dbReference>
<dbReference type="PANTHER" id="PTHR36180">
    <property type="entry name" value="DNA-BINDING PROTEIN-RELATED-RELATED"/>
    <property type="match status" value="1"/>
</dbReference>
<dbReference type="PROSITE" id="PS51750">
    <property type="entry name" value="BRO_N"/>
    <property type="match status" value="1"/>
</dbReference>
<dbReference type="InterPro" id="IPR003497">
    <property type="entry name" value="BRO_N_domain"/>
</dbReference>
<dbReference type="SMART" id="SM01040">
    <property type="entry name" value="Bro-N"/>
    <property type="match status" value="1"/>
</dbReference>
<organism evidence="2">
    <name type="scientific">Siphoviridae sp. ctzyE57</name>
    <dbReference type="NCBI Taxonomy" id="2827982"/>
    <lineage>
        <taxon>Viruses</taxon>
        <taxon>Duplodnaviria</taxon>
        <taxon>Heunggongvirae</taxon>
        <taxon>Uroviricota</taxon>
        <taxon>Caudoviricetes</taxon>
    </lineage>
</organism>
<sequence length="253" mass="28312">MNELKTFQNPKFGTIRTTTINGEPWFVAADVCKALDLNNNRMAIERLDVDEKGVSSIDTPGGKQELTIVNEPGLYALVLGSRKPEAKAFKRWITHDVIPTIRKHGAYMTPEKVEEILLNPDTIIKLATELKEERERTAALNAKIKADKPYTEFGAAIAANSDAILVRDFAKLLHNDGIKMGEKRLYKWLRENGFLMQTAPTKPYQKYVDMGWFRVDERSISTVQGQMIVSTTKITGKGQMGLLSALRASRGGN</sequence>
<name>A0A8S5SHG9_9CAUD</name>
<protein>
    <submittedName>
        <fullName evidence="2">Repressor domain protein</fullName>
    </submittedName>
</protein>
<proteinExistence type="predicted"/>
<reference evidence="2" key="1">
    <citation type="journal article" date="2021" name="Proc. Natl. Acad. Sci. U.S.A.">
        <title>A Catalog of Tens of Thousands of Viruses from Human Metagenomes Reveals Hidden Associations with Chronic Diseases.</title>
        <authorList>
            <person name="Tisza M.J."/>
            <person name="Buck C.B."/>
        </authorList>
    </citation>
    <scope>NUCLEOTIDE SEQUENCE</scope>
    <source>
        <strain evidence="2">CtzyE57</strain>
    </source>
</reference>
<evidence type="ECO:0000259" key="1">
    <source>
        <dbReference type="PROSITE" id="PS51750"/>
    </source>
</evidence>
<feature type="domain" description="Bro-N" evidence="1">
    <location>
        <begin position="1"/>
        <end position="105"/>
    </location>
</feature>
<accession>A0A8S5SHG9</accession>
<dbReference type="EMBL" id="BK032592">
    <property type="protein sequence ID" value="DAF50066.1"/>
    <property type="molecule type" value="Genomic_DNA"/>
</dbReference>
<dbReference type="PANTHER" id="PTHR36180:SF2">
    <property type="entry name" value="BRO FAMILY PROTEIN"/>
    <property type="match status" value="1"/>
</dbReference>
<dbReference type="GO" id="GO:0003677">
    <property type="term" value="F:DNA binding"/>
    <property type="evidence" value="ECO:0007669"/>
    <property type="project" value="InterPro"/>
</dbReference>
<dbReference type="Pfam" id="PF02498">
    <property type="entry name" value="Bro-N"/>
    <property type="match status" value="1"/>
</dbReference>